<dbReference type="PANTHER" id="PTHR30619">
    <property type="entry name" value="DNA INTERNALIZATION/COMPETENCE PROTEIN COMEC/REC2"/>
    <property type="match status" value="1"/>
</dbReference>
<evidence type="ECO:0000256" key="5">
    <source>
        <dbReference type="ARBA" id="ARBA00023136"/>
    </source>
</evidence>
<keyword evidence="9" id="KW-1185">Reference proteome</keyword>
<feature type="transmembrane region" description="Helical" evidence="6">
    <location>
        <begin position="534"/>
        <end position="557"/>
    </location>
</feature>
<protein>
    <submittedName>
        <fullName evidence="8">ComEC/Rec2 family competence protein</fullName>
    </submittedName>
</protein>
<feature type="transmembrane region" description="Helical" evidence="6">
    <location>
        <begin position="396"/>
        <end position="418"/>
    </location>
</feature>
<dbReference type="GO" id="GO:0005886">
    <property type="term" value="C:plasma membrane"/>
    <property type="evidence" value="ECO:0007669"/>
    <property type="project" value="UniProtKB-SubCell"/>
</dbReference>
<evidence type="ECO:0000259" key="7">
    <source>
        <dbReference type="Pfam" id="PF03772"/>
    </source>
</evidence>
<feature type="transmembrane region" description="Helical" evidence="6">
    <location>
        <begin position="328"/>
        <end position="344"/>
    </location>
</feature>
<feature type="transmembrane region" description="Helical" evidence="6">
    <location>
        <begin position="439"/>
        <end position="461"/>
    </location>
</feature>
<keyword evidence="3 6" id="KW-0812">Transmembrane</keyword>
<evidence type="ECO:0000256" key="2">
    <source>
        <dbReference type="ARBA" id="ARBA00022475"/>
    </source>
</evidence>
<sequence length="672" mass="72800">MSLSKPRGAARARSMVRWTHQWVDKVRHPRLERPRIVSQSIAADRDDHSPEAIRRRRGKDLRLLPVAAAVWIVVAVTVAWRSPWPAVTCAALSIVGWLMVRGADREERRRSLGRSVIASSVSASVVGLCAWWRIFLLDTTSSITALRIGQKLTITGEFPVAGTPKQLGEGRILIPIKLPDMGTVPLFVNAERARGTFAAHNLEDVQPGQLVDVAATVRWDDSVQFLPVVASATRTVEWDPEASPEGIWVLTAWLRAGLNWASDWWGGDMAGLIPGMVMGDISGQTPQVRHQFLATGLSHLTAVSGANVSIVVGTAMVMLSFFRCSPKWRVGAAMCALIGFVLLVGPEPSILRAAVMGGVGIVAVASARWSDVLAALNAAIIVLLLVAPGLAVQYAFVLSVVATAGIVALAPWLSLGILRRWTHYCADRWHRDPTKAEVLFIRFICVTIAADVVTAPVIVLMTGRVSLSALLANMLVSAAVAPVTVIGLLASPVGAFFASIGLPHYFAGIILAPAVPCAWWILSVADTLSSLPMLLTPGGFWWALLWAIVLITVIFSLKRLRLWRIWRWAWLIQAIILGCGVDVVKGGLDEQQITQWAPSHIDVSAKTVITVDDDDAARRVSASWMEDNDQPLDLIVVKSCGRAYGRPTITQEGIPVVYPCRDGTTLVGENVE</sequence>
<dbReference type="KEGG" id="cans:GP473_02770"/>
<evidence type="ECO:0000256" key="1">
    <source>
        <dbReference type="ARBA" id="ARBA00004651"/>
    </source>
</evidence>
<keyword evidence="2" id="KW-1003">Cell membrane</keyword>
<evidence type="ECO:0000313" key="8">
    <source>
        <dbReference type="EMBL" id="QNH95741.1"/>
    </source>
</evidence>
<dbReference type="PANTHER" id="PTHR30619:SF1">
    <property type="entry name" value="RECOMBINATION PROTEIN 2"/>
    <property type="match status" value="1"/>
</dbReference>
<dbReference type="Pfam" id="PF03772">
    <property type="entry name" value="Competence"/>
    <property type="match status" value="1"/>
</dbReference>
<name>A0A7G7YMM1_9CORY</name>
<keyword evidence="4 6" id="KW-1133">Transmembrane helix</keyword>
<comment type="subcellular location">
    <subcellularLocation>
        <location evidence="1">Cell membrane</location>
        <topology evidence="1">Multi-pass membrane protein</topology>
    </subcellularLocation>
</comment>
<feature type="domain" description="ComEC/Rec2-related protein" evidence="7">
    <location>
        <begin position="276"/>
        <end position="558"/>
    </location>
</feature>
<feature type="transmembrane region" description="Helical" evidence="6">
    <location>
        <begin position="61"/>
        <end position="78"/>
    </location>
</feature>
<feature type="transmembrane region" description="Helical" evidence="6">
    <location>
        <begin position="372"/>
        <end position="390"/>
    </location>
</feature>
<dbReference type="Proteomes" id="UP000515275">
    <property type="component" value="Chromosome"/>
</dbReference>
<feature type="transmembrane region" description="Helical" evidence="6">
    <location>
        <begin position="112"/>
        <end position="134"/>
    </location>
</feature>
<feature type="transmembrane region" description="Helical" evidence="6">
    <location>
        <begin position="84"/>
        <end position="100"/>
    </location>
</feature>
<proteinExistence type="predicted"/>
<dbReference type="InterPro" id="IPR052159">
    <property type="entry name" value="Competence_DNA_uptake"/>
</dbReference>
<feature type="transmembrane region" description="Helical" evidence="6">
    <location>
        <begin position="297"/>
        <end position="321"/>
    </location>
</feature>
<dbReference type="NCBIfam" id="TIGR00360">
    <property type="entry name" value="ComEC_N-term"/>
    <property type="match status" value="1"/>
</dbReference>
<gene>
    <name evidence="8" type="ORF">GP473_02770</name>
</gene>
<evidence type="ECO:0000256" key="3">
    <source>
        <dbReference type="ARBA" id="ARBA00022692"/>
    </source>
</evidence>
<reference evidence="8 9" key="1">
    <citation type="submission" date="2019-12" db="EMBL/GenBank/DDBJ databases">
        <title>Corynebacterium sp. nov., isolated from feces of the Anser Albifrons in China.</title>
        <authorList>
            <person name="Liu Q."/>
        </authorList>
    </citation>
    <scope>NUCLEOTIDE SEQUENCE [LARGE SCALE GENOMIC DNA]</scope>
    <source>
        <strain evidence="8 9">23H37-10</strain>
    </source>
</reference>
<keyword evidence="5 6" id="KW-0472">Membrane</keyword>
<accession>A0A7G7YMM1</accession>
<dbReference type="AlphaFoldDB" id="A0A7G7YMM1"/>
<feature type="transmembrane region" description="Helical" evidence="6">
    <location>
        <begin position="502"/>
        <end position="522"/>
    </location>
</feature>
<dbReference type="InterPro" id="IPR004477">
    <property type="entry name" value="ComEC_N"/>
</dbReference>
<dbReference type="EMBL" id="CP046883">
    <property type="protein sequence ID" value="QNH95741.1"/>
    <property type="molecule type" value="Genomic_DNA"/>
</dbReference>
<feature type="transmembrane region" description="Helical" evidence="6">
    <location>
        <begin position="350"/>
        <end position="367"/>
    </location>
</feature>
<evidence type="ECO:0000256" key="6">
    <source>
        <dbReference type="SAM" id="Phobius"/>
    </source>
</evidence>
<evidence type="ECO:0000313" key="9">
    <source>
        <dbReference type="Proteomes" id="UP000515275"/>
    </source>
</evidence>
<evidence type="ECO:0000256" key="4">
    <source>
        <dbReference type="ARBA" id="ARBA00022989"/>
    </source>
</evidence>
<organism evidence="8 9">
    <name type="scientific">Corynebacterium anserum</name>
    <dbReference type="NCBI Taxonomy" id="2684406"/>
    <lineage>
        <taxon>Bacteria</taxon>
        <taxon>Bacillati</taxon>
        <taxon>Actinomycetota</taxon>
        <taxon>Actinomycetes</taxon>
        <taxon>Mycobacteriales</taxon>
        <taxon>Corynebacteriaceae</taxon>
        <taxon>Corynebacterium</taxon>
    </lineage>
</organism>
<feature type="transmembrane region" description="Helical" evidence="6">
    <location>
        <begin position="467"/>
        <end position="490"/>
    </location>
</feature>
<dbReference type="RefSeq" id="WP_186277101.1">
    <property type="nucleotide sequence ID" value="NZ_CP046883.1"/>
</dbReference>